<feature type="domain" description="OmpA-like" evidence="6">
    <location>
        <begin position="167"/>
        <end position="283"/>
    </location>
</feature>
<sequence length="283" mass="30016">MSDVTSTVKSKSIYPFVFLVLSFSAGLLLAYSRGPQTLPAEPPPTQPLVTEPLVTETRVNPDVGASESAIATPVGMDARAETDALDTRLSDAEAKIQHLERELVAVAEQQTAVALVVEAQQDRLAEMLADTDTGVAAASDSAAADAISSASPLQDDLVRLGARPTERGYLVTLTESELRFPVGGSALSSKRPESLGAIAEVLARHEQLSARVEGHTDRSGSAAKNLALSRERAQSVKDALAAMGIDAERIEIFGIGEAQPIDESGTAEARQRNRRVEVYLIEN</sequence>
<feature type="coiled-coil region" evidence="4">
    <location>
        <begin position="82"/>
        <end position="109"/>
    </location>
</feature>
<dbReference type="InterPro" id="IPR050330">
    <property type="entry name" value="Bact_OuterMem_StrucFunc"/>
</dbReference>
<dbReference type="PROSITE" id="PS51123">
    <property type="entry name" value="OMPA_2"/>
    <property type="match status" value="1"/>
</dbReference>
<dbReference type="EMBL" id="AFWV01000003">
    <property type="protein sequence ID" value="EGV19790.1"/>
    <property type="molecule type" value="Genomic_DNA"/>
</dbReference>
<accession>F9U810</accession>
<keyword evidence="4" id="KW-0175">Coiled coil</keyword>
<dbReference type="eggNOG" id="COG2885">
    <property type="taxonomic scope" value="Bacteria"/>
</dbReference>
<evidence type="ECO:0000256" key="2">
    <source>
        <dbReference type="ARBA" id="ARBA00023136"/>
    </source>
</evidence>
<proteinExistence type="predicted"/>
<dbReference type="OrthoDB" id="9782229at2"/>
<keyword evidence="5" id="KW-1133">Transmembrane helix</keyword>
<dbReference type="RefSeq" id="WP_007192113.1">
    <property type="nucleotide sequence ID" value="NZ_AFWV01000003.1"/>
</dbReference>
<dbReference type="InterPro" id="IPR006665">
    <property type="entry name" value="OmpA-like"/>
</dbReference>
<feature type="transmembrane region" description="Helical" evidence="5">
    <location>
        <begin position="12"/>
        <end position="31"/>
    </location>
</feature>
<dbReference type="SUPFAM" id="SSF103088">
    <property type="entry name" value="OmpA-like"/>
    <property type="match status" value="1"/>
</dbReference>
<dbReference type="InterPro" id="IPR036737">
    <property type="entry name" value="OmpA-like_sf"/>
</dbReference>
<dbReference type="AlphaFoldDB" id="F9U810"/>
<protein>
    <submittedName>
        <fullName evidence="7">OmpA/MotB domain protein</fullName>
    </submittedName>
</protein>
<dbReference type="Proteomes" id="UP000005459">
    <property type="component" value="Unassembled WGS sequence"/>
</dbReference>
<dbReference type="PRINTS" id="PR01023">
    <property type="entry name" value="NAFLGMOTY"/>
</dbReference>
<dbReference type="CDD" id="cd07185">
    <property type="entry name" value="OmpA_C-like"/>
    <property type="match status" value="1"/>
</dbReference>
<dbReference type="InterPro" id="IPR006664">
    <property type="entry name" value="OMP_bac"/>
</dbReference>
<evidence type="ECO:0000259" key="6">
    <source>
        <dbReference type="PROSITE" id="PS51123"/>
    </source>
</evidence>
<name>F9U810_9GAMM</name>
<evidence type="ECO:0000256" key="4">
    <source>
        <dbReference type="SAM" id="Coils"/>
    </source>
</evidence>
<keyword evidence="8" id="KW-1185">Reference proteome</keyword>
<dbReference type="GO" id="GO:0009279">
    <property type="term" value="C:cell outer membrane"/>
    <property type="evidence" value="ECO:0007669"/>
    <property type="project" value="UniProtKB-SubCell"/>
</dbReference>
<keyword evidence="5" id="KW-0812">Transmembrane</keyword>
<dbReference type="PANTHER" id="PTHR30329">
    <property type="entry name" value="STATOR ELEMENT OF FLAGELLAR MOTOR COMPLEX"/>
    <property type="match status" value="1"/>
</dbReference>
<dbReference type="PRINTS" id="PR01021">
    <property type="entry name" value="OMPADOMAIN"/>
</dbReference>
<gene>
    <name evidence="7" type="ORF">ThimaDRAFT_1236</name>
</gene>
<evidence type="ECO:0000313" key="8">
    <source>
        <dbReference type="Proteomes" id="UP000005459"/>
    </source>
</evidence>
<dbReference type="Gene3D" id="3.30.1330.60">
    <property type="entry name" value="OmpA-like domain"/>
    <property type="match status" value="1"/>
</dbReference>
<dbReference type="Pfam" id="PF00691">
    <property type="entry name" value="OmpA"/>
    <property type="match status" value="1"/>
</dbReference>
<reference evidence="7 8" key="1">
    <citation type="submission" date="2011-06" db="EMBL/GenBank/DDBJ databases">
        <title>The draft genome of Thiocapsa marina 5811.</title>
        <authorList>
            <consortium name="US DOE Joint Genome Institute (JGI-PGF)"/>
            <person name="Lucas S."/>
            <person name="Han J."/>
            <person name="Cheng J.-F."/>
            <person name="Goodwin L."/>
            <person name="Pitluck S."/>
            <person name="Peters L."/>
            <person name="Land M.L."/>
            <person name="Hauser L."/>
            <person name="Vogl K."/>
            <person name="Liu Z."/>
            <person name="Imhoff J."/>
            <person name="Thiel V."/>
            <person name="Frigaard N.-U."/>
            <person name="Bryant D."/>
            <person name="Woyke T.J."/>
        </authorList>
    </citation>
    <scope>NUCLEOTIDE SEQUENCE [LARGE SCALE GENOMIC DNA]</scope>
    <source>
        <strain evidence="7 8">5811</strain>
    </source>
</reference>
<evidence type="ECO:0000313" key="7">
    <source>
        <dbReference type="EMBL" id="EGV19790.1"/>
    </source>
</evidence>
<evidence type="ECO:0000256" key="3">
    <source>
        <dbReference type="PROSITE-ProRule" id="PRU00473"/>
    </source>
</evidence>
<organism evidence="7 8">
    <name type="scientific">Thiocapsa marina 5811</name>
    <dbReference type="NCBI Taxonomy" id="768671"/>
    <lineage>
        <taxon>Bacteria</taxon>
        <taxon>Pseudomonadati</taxon>
        <taxon>Pseudomonadota</taxon>
        <taxon>Gammaproteobacteria</taxon>
        <taxon>Chromatiales</taxon>
        <taxon>Chromatiaceae</taxon>
        <taxon>Thiocapsa</taxon>
    </lineage>
</organism>
<dbReference type="STRING" id="768671.ThimaDRAFT_1236"/>
<dbReference type="PANTHER" id="PTHR30329:SF20">
    <property type="entry name" value="EXPORTED PROTEIN"/>
    <property type="match status" value="1"/>
</dbReference>
<evidence type="ECO:0000256" key="1">
    <source>
        <dbReference type="ARBA" id="ARBA00004442"/>
    </source>
</evidence>
<comment type="subcellular location">
    <subcellularLocation>
        <location evidence="1">Cell outer membrane</location>
    </subcellularLocation>
</comment>
<evidence type="ECO:0000256" key="5">
    <source>
        <dbReference type="SAM" id="Phobius"/>
    </source>
</evidence>
<keyword evidence="2 3" id="KW-0472">Membrane</keyword>